<dbReference type="EMBL" id="BK015458">
    <property type="protein sequence ID" value="DAE07847.1"/>
    <property type="molecule type" value="Genomic_DNA"/>
</dbReference>
<proteinExistence type="predicted"/>
<evidence type="ECO:0000313" key="1">
    <source>
        <dbReference type="EMBL" id="DAE07847.1"/>
    </source>
</evidence>
<reference evidence="1" key="1">
    <citation type="journal article" date="2021" name="Proc. Natl. Acad. Sci. U.S.A.">
        <title>A Catalog of Tens of Thousands of Viruses from Human Metagenomes Reveals Hidden Associations with Chronic Diseases.</title>
        <authorList>
            <person name="Tisza M.J."/>
            <person name="Buck C.B."/>
        </authorList>
    </citation>
    <scope>NUCLEOTIDE SEQUENCE</scope>
    <source>
        <strain evidence="1">CtIsq18</strain>
    </source>
</reference>
<protein>
    <submittedName>
        <fullName evidence="1">Uncharacterized protein</fullName>
    </submittedName>
</protein>
<accession>A0A8S5PKY2</accession>
<organism evidence="1">
    <name type="scientific">Caudovirales sp. ctIsq18</name>
    <dbReference type="NCBI Taxonomy" id="2825762"/>
    <lineage>
        <taxon>Viruses</taxon>
        <taxon>Duplodnaviria</taxon>
        <taxon>Heunggongvirae</taxon>
        <taxon>Uroviricota</taxon>
        <taxon>Caudoviricetes</taxon>
    </lineage>
</organism>
<name>A0A8S5PKY2_9CAUD</name>
<sequence>MESHLSSDAGVLLALVPWLPCAVREPGPAVCPASWPACALWPGAVGLWGCALSCSLVCGPAMPALWAGLVRGPGAWASYKPLPYGPILRPCIPGLIWASEKGFIFARIFSAMYFRDFSGLYFRLKISGQIFRASKSGFFSPDFCGENFPDIFSGFYFPAFFRA</sequence>